<name>A0A1G1WR95_9BACT</name>
<protein>
    <submittedName>
        <fullName evidence="1">Uncharacterized protein</fullName>
    </submittedName>
</protein>
<dbReference type="AlphaFoldDB" id="A0A1G1WR95"/>
<dbReference type="EMBL" id="MHCZ01000019">
    <property type="protein sequence ID" value="OGY29860.1"/>
    <property type="molecule type" value="Genomic_DNA"/>
</dbReference>
<dbReference type="STRING" id="1802603.A3F35_02605"/>
<reference evidence="1 2" key="1">
    <citation type="journal article" date="2016" name="Nat. Commun.">
        <title>Thousands of microbial genomes shed light on interconnected biogeochemical processes in an aquifer system.</title>
        <authorList>
            <person name="Anantharaman K."/>
            <person name="Brown C.T."/>
            <person name="Hug L.A."/>
            <person name="Sharon I."/>
            <person name="Castelle C.J."/>
            <person name="Probst A.J."/>
            <person name="Thomas B.C."/>
            <person name="Singh A."/>
            <person name="Wilkins M.J."/>
            <person name="Karaoz U."/>
            <person name="Brodie E.L."/>
            <person name="Williams K.H."/>
            <person name="Hubbard S.S."/>
            <person name="Banfield J.F."/>
        </authorList>
    </citation>
    <scope>NUCLEOTIDE SEQUENCE [LARGE SCALE GENOMIC DNA]</scope>
</reference>
<gene>
    <name evidence="1" type="ORF">A3F35_02605</name>
</gene>
<accession>A0A1G1WR95</accession>
<sequence>MSRIIPADRSIVPAADVLSVEYLPYLLEAINGVQGIGGIKLGFTLAFDNLREVVQMIRAVNPGWAVIYDHQKAGCDIPRNGEKFAYKMREAGVDAAIVFPLAGIETEMAWITALQGAGVPVILGGEMTHEGFFVSEGGFIADEAPERMFRIGARLGVRNFFLPGNKPGQVDLYRRLISTFTGGEDFTIFSCGFFTQGGDITEAGKMAGKNWHGVVGEAIYGAGNTAAVRVAAEKAVSQIA</sequence>
<dbReference type="Proteomes" id="UP000178068">
    <property type="component" value="Unassembled WGS sequence"/>
</dbReference>
<dbReference type="SUPFAM" id="SSF51366">
    <property type="entry name" value="Ribulose-phoshate binding barrel"/>
    <property type="match status" value="1"/>
</dbReference>
<dbReference type="Gene3D" id="3.20.20.70">
    <property type="entry name" value="Aldolase class I"/>
    <property type="match status" value="1"/>
</dbReference>
<evidence type="ECO:0000313" key="1">
    <source>
        <dbReference type="EMBL" id="OGY29860.1"/>
    </source>
</evidence>
<dbReference type="InterPro" id="IPR013785">
    <property type="entry name" value="Aldolase_TIM"/>
</dbReference>
<dbReference type="InterPro" id="IPR011060">
    <property type="entry name" value="RibuloseP-bd_barrel"/>
</dbReference>
<comment type="caution">
    <text evidence="1">The sequence shown here is derived from an EMBL/GenBank/DDBJ whole genome shotgun (WGS) entry which is preliminary data.</text>
</comment>
<evidence type="ECO:0000313" key="2">
    <source>
        <dbReference type="Proteomes" id="UP000178068"/>
    </source>
</evidence>
<organism evidence="1 2">
    <name type="scientific">Candidatus Woykebacteria bacterium RIFCSPHIGHO2_12_FULL_45_10</name>
    <dbReference type="NCBI Taxonomy" id="1802603"/>
    <lineage>
        <taxon>Bacteria</taxon>
        <taxon>Candidatus Woykeibacteriota</taxon>
    </lineage>
</organism>
<proteinExistence type="predicted"/>